<protein>
    <recommendedName>
        <fullName evidence="6">Carboxylic ester hydrolase</fullName>
        <ecNumber evidence="6">3.1.1.-</ecNumber>
    </recommendedName>
</protein>
<feature type="domain" description="Carboxylesterase type B" evidence="7">
    <location>
        <begin position="38"/>
        <end position="532"/>
    </location>
</feature>
<proteinExistence type="inferred from homology"/>
<sequence>MSALLVLLVTVLSTGKTIATEPCVAKFSPNSYGVGSLNETFNNVSFCTFLGVRYGEPPTGSLRFKNPVLYNPKGPQDYSTVGSICLQEDDVWNATGIIGDEDCLFMNIYSPLVRRNESDFSEEKFPVLVFIHGGSFIVGSAQVNMEHGVDLLIDSGILVVSINYRLGVLGFLRYPEFNITGNFGLKDQRAALRWIQKYIKQFGGDPQRVTLMGHSAGGGSVSYHLYADSSHGLFQQAFVLGGSMLAPWALLYDHRERYEQYLSKLNVTSLEVLEEIDAQEFFQRTDKDYVLFCTMAYQGNLPTLEDANDPDPFITVSPHEQALNYNSNSDIPILMEQTATEFELLLSYANFFLMGNNFPHESLRPMHSDIKRFVNFKAFLSKNPDFYKKLANIANLYYPTKRLLSHLSENNQAPIYYFQFEFDGQFGFYKHEFYKSRINGSQNGVVHGDELSYIFSPYVIREALERREDYLQEWKVHKKTVELVSNFVKYGNPTPKASKLSNLVWPPYNSGNSTHRQYLNIDKTFEIRTDSDYENEIFVMWEMIYECLYYSKCDELKDLIASLENLLSFVNNEIED</sequence>
<keyword evidence="6" id="KW-0732">Signal</keyword>
<dbReference type="InterPro" id="IPR002018">
    <property type="entry name" value="CarbesteraseB"/>
</dbReference>
<dbReference type="Pfam" id="PF00135">
    <property type="entry name" value="COesterase"/>
    <property type="match status" value="1"/>
</dbReference>
<evidence type="ECO:0000256" key="1">
    <source>
        <dbReference type="ARBA" id="ARBA00005964"/>
    </source>
</evidence>
<dbReference type="InterPro" id="IPR019826">
    <property type="entry name" value="Carboxylesterase_B_AS"/>
</dbReference>
<evidence type="ECO:0000313" key="8">
    <source>
        <dbReference type="EMBL" id="JAV30437.1"/>
    </source>
</evidence>
<evidence type="ECO:0000256" key="5">
    <source>
        <dbReference type="ARBA" id="ARBA00023180"/>
    </source>
</evidence>
<keyword evidence="3 6" id="KW-0378">Hydrolase</keyword>
<dbReference type="EC" id="3.1.1.-" evidence="6"/>
<name>A0A1Q3FS88_CULTA</name>
<organism evidence="8">
    <name type="scientific">Culex tarsalis</name>
    <name type="common">Encephalitis mosquito</name>
    <dbReference type="NCBI Taxonomy" id="7177"/>
    <lineage>
        <taxon>Eukaryota</taxon>
        <taxon>Metazoa</taxon>
        <taxon>Ecdysozoa</taxon>
        <taxon>Arthropoda</taxon>
        <taxon>Hexapoda</taxon>
        <taxon>Insecta</taxon>
        <taxon>Pterygota</taxon>
        <taxon>Neoptera</taxon>
        <taxon>Endopterygota</taxon>
        <taxon>Diptera</taxon>
        <taxon>Nematocera</taxon>
        <taxon>Culicoidea</taxon>
        <taxon>Culicidae</taxon>
        <taxon>Culicinae</taxon>
        <taxon>Culicini</taxon>
        <taxon>Culex</taxon>
        <taxon>Culex</taxon>
    </lineage>
</organism>
<dbReference type="Gene3D" id="3.40.50.1820">
    <property type="entry name" value="alpha/beta hydrolase"/>
    <property type="match status" value="1"/>
</dbReference>
<reference evidence="8" key="1">
    <citation type="submission" date="2017-01" db="EMBL/GenBank/DDBJ databases">
        <title>A deep insight into the sialotranscriptome of adult male and female Cluex tarsalis mosquitoes.</title>
        <authorList>
            <person name="Ribeiro J.M."/>
            <person name="Moreira F."/>
            <person name="Bernard K.A."/>
            <person name="Calvo E."/>
        </authorList>
    </citation>
    <scope>NUCLEOTIDE SEQUENCE</scope>
    <source>
        <strain evidence="8">Kern County</strain>
        <tissue evidence="8">Salivary glands</tissue>
    </source>
</reference>
<dbReference type="SUPFAM" id="SSF53474">
    <property type="entry name" value="alpha/beta-Hydrolases"/>
    <property type="match status" value="1"/>
</dbReference>
<dbReference type="PANTHER" id="PTHR43142:SF1">
    <property type="entry name" value="CARBOXYLIC ESTER HYDROLASE"/>
    <property type="match status" value="1"/>
</dbReference>
<dbReference type="InterPro" id="IPR029058">
    <property type="entry name" value="AB_hydrolase_fold"/>
</dbReference>
<dbReference type="PROSITE" id="PS00122">
    <property type="entry name" value="CARBOXYLESTERASE_B_1"/>
    <property type="match status" value="1"/>
</dbReference>
<dbReference type="GO" id="GO:0052689">
    <property type="term" value="F:carboxylic ester hydrolase activity"/>
    <property type="evidence" value="ECO:0007669"/>
    <property type="project" value="UniProtKB-KW"/>
</dbReference>
<feature type="chain" id="PRO_5011822542" description="Carboxylic ester hydrolase" evidence="6">
    <location>
        <begin position="20"/>
        <end position="576"/>
    </location>
</feature>
<evidence type="ECO:0000256" key="2">
    <source>
        <dbReference type="ARBA" id="ARBA00022487"/>
    </source>
</evidence>
<dbReference type="EMBL" id="GFDL01004608">
    <property type="protein sequence ID" value="JAV30437.1"/>
    <property type="molecule type" value="Transcribed_RNA"/>
</dbReference>
<evidence type="ECO:0000256" key="4">
    <source>
        <dbReference type="ARBA" id="ARBA00023157"/>
    </source>
</evidence>
<dbReference type="PANTHER" id="PTHR43142">
    <property type="entry name" value="CARBOXYLIC ESTER HYDROLASE"/>
    <property type="match status" value="1"/>
</dbReference>
<comment type="similarity">
    <text evidence="1 6">Belongs to the type-B carboxylesterase/lipase family.</text>
</comment>
<feature type="signal peptide" evidence="6">
    <location>
        <begin position="1"/>
        <end position="19"/>
    </location>
</feature>
<keyword evidence="2" id="KW-0719">Serine esterase</keyword>
<evidence type="ECO:0000259" key="7">
    <source>
        <dbReference type="Pfam" id="PF00135"/>
    </source>
</evidence>
<accession>A0A1Q3FS88</accession>
<evidence type="ECO:0000256" key="3">
    <source>
        <dbReference type="ARBA" id="ARBA00022801"/>
    </source>
</evidence>
<keyword evidence="5" id="KW-0325">Glycoprotein</keyword>
<evidence type="ECO:0000256" key="6">
    <source>
        <dbReference type="RuleBase" id="RU361235"/>
    </source>
</evidence>
<dbReference type="AlphaFoldDB" id="A0A1Q3FS88"/>
<keyword evidence="4" id="KW-1015">Disulfide bond</keyword>